<accession>A0A1W1VJC7</accession>
<comment type="similarity">
    <text evidence="2">Belongs to the bacterial solute-binding protein 2 family.</text>
</comment>
<reference evidence="5 6" key="1">
    <citation type="submission" date="2017-04" db="EMBL/GenBank/DDBJ databases">
        <authorList>
            <person name="Afonso C.L."/>
            <person name="Miller P.J."/>
            <person name="Scott M.A."/>
            <person name="Spackman E."/>
            <person name="Goraichik I."/>
            <person name="Dimitrov K.M."/>
            <person name="Suarez D.L."/>
            <person name="Swayne D.E."/>
        </authorList>
    </citation>
    <scope>NUCLEOTIDE SEQUENCE [LARGE SCALE GENOMIC DNA]</scope>
    <source>
        <strain evidence="5 6">ToBE</strain>
    </source>
</reference>
<protein>
    <submittedName>
        <fullName evidence="5">Ribose-binding protein</fullName>
    </submittedName>
</protein>
<comment type="subcellular location">
    <subcellularLocation>
        <location evidence="1">Cell envelope</location>
    </subcellularLocation>
</comment>
<dbReference type="GO" id="GO:0030313">
    <property type="term" value="C:cell envelope"/>
    <property type="evidence" value="ECO:0007669"/>
    <property type="project" value="UniProtKB-SubCell"/>
</dbReference>
<dbReference type="PANTHER" id="PTHR46847">
    <property type="entry name" value="D-ALLOSE-BINDING PERIPLASMIC PROTEIN-RELATED"/>
    <property type="match status" value="1"/>
</dbReference>
<dbReference type="Gene3D" id="3.40.50.2300">
    <property type="match status" value="2"/>
</dbReference>
<keyword evidence="6" id="KW-1185">Reference proteome</keyword>
<dbReference type="NCBIfam" id="NF007936">
    <property type="entry name" value="PRK10653.1"/>
    <property type="match status" value="1"/>
</dbReference>
<dbReference type="InterPro" id="IPR025997">
    <property type="entry name" value="SBP_2_dom"/>
</dbReference>
<proteinExistence type="inferred from homology"/>
<evidence type="ECO:0000259" key="4">
    <source>
        <dbReference type="Pfam" id="PF13407"/>
    </source>
</evidence>
<dbReference type="RefSeq" id="WP_084664356.1">
    <property type="nucleotide sequence ID" value="NZ_LT838272.1"/>
</dbReference>
<dbReference type="OrthoDB" id="9769193at2"/>
<dbReference type="InterPro" id="IPR028082">
    <property type="entry name" value="Peripla_BP_I"/>
</dbReference>
<dbReference type="PROSITE" id="PS51257">
    <property type="entry name" value="PROKAR_LIPOPROTEIN"/>
    <property type="match status" value="1"/>
</dbReference>
<sequence>MKRAKFFTLIVVIIMATLSLLVGCGQKAPEQAKKAETGGASKATIGLAISTLNNPFFVDLRDGAQQAASLLGVDLIVVDGQNDSSKQLSSVEDLITKKVKVLLINPTDSNAIVPAIEAANKAGIPVITVDRAAAGGQVASHIASDNVQGGKMAAKFLIDKLGGKGLVVELEGIPGTSAARDRGKGFEEEISKAKDMKIIAKQTADFDRAKGMQVMENILQAQPKIDAVFAQNDEMALGAIEAIKGAKRENIIVVGFDGTKDALEAIKAGTMTATIAQKPKDMGRIAVETAVKIIKGEKVESFIPVPLELITKK</sequence>
<dbReference type="SUPFAM" id="SSF53822">
    <property type="entry name" value="Periplasmic binding protein-like I"/>
    <property type="match status" value="1"/>
</dbReference>
<dbReference type="Proteomes" id="UP000192569">
    <property type="component" value="Chromosome I"/>
</dbReference>
<dbReference type="GO" id="GO:0030246">
    <property type="term" value="F:carbohydrate binding"/>
    <property type="evidence" value="ECO:0007669"/>
    <property type="project" value="UniProtKB-ARBA"/>
</dbReference>
<dbReference type="AlphaFoldDB" id="A0A1W1VJC7"/>
<dbReference type="EMBL" id="LT838272">
    <property type="protein sequence ID" value="SMB93479.1"/>
    <property type="molecule type" value="Genomic_DNA"/>
</dbReference>
<keyword evidence="3" id="KW-0732">Signal</keyword>
<dbReference type="Pfam" id="PF13407">
    <property type="entry name" value="Peripla_BP_4"/>
    <property type="match status" value="1"/>
</dbReference>
<dbReference type="CDD" id="cd06323">
    <property type="entry name" value="PBP1_ribose_binding"/>
    <property type="match status" value="1"/>
</dbReference>
<evidence type="ECO:0000256" key="1">
    <source>
        <dbReference type="ARBA" id="ARBA00004196"/>
    </source>
</evidence>
<evidence type="ECO:0000313" key="5">
    <source>
        <dbReference type="EMBL" id="SMB93479.1"/>
    </source>
</evidence>
<evidence type="ECO:0000313" key="6">
    <source>
        <dbReference type="Proteomes" id="UP000192569"/>
    </source>
</evidence>
<name>A0A1W1VJC7_9FIRM</name>
<gene>
    <name evidence="5" type="ORF">SAMN00808754_0861</name>
</gene>
<evidence type="ECO:0000256" key="2">
    <source>
        <dbReference type="ARBA" id="ARBA00007639"/>
    </source>
</evidence>
<evidence type="ECO:0000256" key="3">
    <source>
        <dbReference type="ARBA" id="ARBA00022729"/>
    </source>
</evidence>
<organism evidence="5 6">
    <name type="scientific">Thermanaeromonas toyohensis ToBE</name>
    <dbReference type="NCBI Taxonomy" id="698762"/>
    <lineage>
        <taxon>Bacteria</taxon>
        <taxon>Bacillati</taxon>
        <taxon>Bacillota</taxon>
        <taxon>Clostridia</taxon>
        <taxon>Neomoorellales</taxon>
        <taxon>Neomoorellaceae</taxon>
        <taxon>Thermanaeromonas</taxon>
    </lineage>
</organism>
<feature type="domain" description="Periplasmic binding protein" evidence="4">
    <location>
        <begin position="45"/>
        <end position="298"/>
    </location>
</feature>
<dbReference type="STRING" id="698762.SAMN00808754_0861"/>
<dbReference type="PANTHER" id="PTHR46847:SF1">
    <property type="entry name" value="D-ALLOSE-BINDING PERIPLASMIC PROTEIN-RELATED"/>
    <property type="match status" value="1"/>
</dbReference>